<comment type="caution">
    <text evidence="2">The sequence shown here is derived from an EMBL/GenBank/DDBJ whole genome shotgun (WGS) entry which is preliminary data.</text>
</comment>
<reference evidence="2 3" key="1">
    <citation type="submission" date="2021-06" db="EMBL/GenBank/DDBJ databases">
        <title>Caerostris extrusa draft genome.</title>
        <authorList>
            <person name="Kono N."/>
            <person name="Arakawa K."/>
        </authorList>
    </citation>
    <scope>NUCLEOTIDE SEQUENCE [LARGE SCALE GENOMIC DNA]</scope>
</reference>
<dbReference type="GO" id="GO:0030246">
    <property type="term" value="F:carbohydrate binding"/>
    <property type="evidence" value="ECO:0007669"/>
    <property type="project" value="InterPro"/>
</dbReference>
<dbReference type="Proteomes" id="UP001054945">
    <property type="component" value="Unassembled WGS sequence"/>
</dbReference>
<sequence length="193" mass="21692">MDTAVRRLFGVPEGRGEEEELVLVNVLSWQRTELIRVPWYKDEISRRMWIEGVGKAMQNISNEAGGGTLVPVIVVPMGYQLLRGLSAVKSSVVLEAIASGCVANRFVIFDDVPLYWDAWDVMDYHLETGRDAIKEIVEPLKITEQGPLRASLTIRMKIGVNSEMKQKISIDAVHPYLLLKVLLIGKKAINFSR</sequence>
<name>A0AAV4SN87_CAEEX</name>
<dbReference type="PANTHER" id="PTHR46017:SF1">
    <property type="entry name" value="ALPHA-MANNOSIDASE 2C1"/>
    <property type="match status" value="1"/>
</dbReference>
<protein>
    <submittedName>
        <fullName evidence="2">Alpha-mannosidase 2C1</fullName>
    </submittedName>
</protein>
<dbReference type="GO" id="GO:0006013">
    <property type="term" value="P:mannose metabolic process"/>
    <property type="evidence" value="ECO:0007669"/>
    <property type="project" value="InterPro"/>
</dbReference>
<dbReference type="AlphaFoldDB" id="A0AAV4SN87"/>
<evidence type="ECO:0000313" key="3">
    <source>
        <dbReference type="Proteomes" id="UP001054945"/>
    </source>
</evidence>
<dbReference type="EMBL" id="BPLR01009594">
    <property type="protein sequence ID" value="GIY33123.1"/>
    <property type="molecule type" value="Genomic_DNA"/>
</dbReference>
<dbReference type="SUPFAM" id="SSF74650">
    <property type="entry name" value="Galactose mutarotase-like"/>
    <property type="match status" value="1"/>
</dbReference>
<dbReference type="InterPro" id="IPR011013">
    <property type="entry name" value="Gal_mutarotase_sf_dom"/>
</dbReference>
<accession>A0AAV4SN87</accession>
<dbReference type="Pfam" id="PF07748">
    <property type="entry name" value="Glyco_hydro_38C"/>
    <property type="match status" value="1"/>
</dbReference>
<organism evidence="2 3">
    <name type="scientific">Caerostris extrusa</name>
    <name type="common">Bark spider</name>
    <name type="synonym">Caerostris bankana</name>
    <dbReference type="NCBI Taxonomy" id="172846"/>
    <lineage>
        <taxon>Eukaryota</taxon>
        <taxon>Metazoa</taxon>
        <taxon>Ecdysozoa</taxon>
        <taxon>Arthropoda</taxon>
        <taxon>Chelicerata</taxon>
        <taxon>Arachnida</taxon>
        <taxon>Araneae</taxon>
        <taxon>Araneomorphae</taxon>
        <taxon>Entelegynae</taxon>
        <taxon>Araneoidea</taxon>
        <taxon>Araneidae</taxon>
        <taxon>Caerostris</taxon>
    </lineage>
</organism>
<proteinExistence type="predicted"/>
<dbReference type="InterPro" id="IPR011682">
    <property type="entry name" value="Glyco_hydro_38_C"/>
</dbReference>
<gene>
    <name evidence="2" type="primary">MAN2C1</name>
    <name evidence="2" type="ORF">CEXT_516411</name>
</gene>
<dbReference type="GO" id="GO:0009313">
    <property type="term" value="P:oligosaccharide catabolic process"/>
    <property type="evidence" value="ECO:0007669"/>
    <property type="project" value="TreeGrafter"/>
</dbReference>
<feature type="domain" description="Glycosyl hydrolase family 38 C-terminal" evidence="1">
    <location>
        <begin position="101"/>
        <end position="182"/>
    </location>
</feature>
<keyword evidence="3" id="KW-1185">Reference proteome</keyword>
<dbReference type="GO" id="GO:0004559">
    <property type="term" value="F:alpha-mannosidase activity"/>
    <property type="evidence" value="ECO:0007669"/>
    <property type="project" value="InterPro"/>
</dbReference>
<evidence type="ECO:0000313" key="2">
    <source>
        <dbReference type="EMBL" id="GIY33123.1"/>
    </source>
</evidence>
<evidence type="ECO:0000259" key="1">
    <source>
        <dbReference type="Pfam" id="PF07748"/>
    </source>
</evidence>
<dbReference type="PANTHER" id="PTHR46017">
    <property type="entry name" value="ALPHA-MANNOSIDASE 2C1"/>
    <property type="match status" value="1"/>
</dbReference>